<evidence type="ECO:0000313" key="1">
    <source>
        <dbReference type="EMBL" id="AVD71709.1"/>
    </source>
</evidence>
<evidence type="ECO:0000313" key="2">
    <source>
        <dbReference type="Proteomes" id="UP000239867"/>
    </source>
</evidence>
<accession>A0A2L1GPV8</accession>
<dbReference type="KEGG" id="deo:CAY53_09725"/>
<dbReference type="Proteomes" id="UP000239867">
    <property type="component" value="Chromosome"/>
</dbReference>
<dbReference type="AlphaFoldDB" id="A0A2L1GPV8"/>
<sequence>MFTPPLRKQADRRATIFYALFIGVPCAANASSGDHVRLEKISWLARLPLLATFPKPALWLLSLLRR</sequence>
<keyword evidence="2" id="KW-1185">Reference proteome</keyword>
<proteinExistence type="predicted"/>
<gene>
    <name evidence="1" type="ORF">CAY53_09725</name>
</gene>
<organism evidence="1 2">
    <name type="scientific">Desulfobulbus oralis</name>
    <dbReference type="NCBI Taxonomy" id="1986146"/>
    <lineage>
        <taxon>Bacteria</taxon>
        <taxon>Pseudomonadati</taxon>
        <taxon>Thermodesulfobacteriota</taxon>
        <taxon>Desulfobulbia</taxon>
        <taxon>Desulfobulbales</taxon>
        <taxon>Desulfobulbaceae</taxon>
        <taxon>Desulfobulbus</taxon>
    </lineage>
</organism>
<name>A0A2L1GPV8_9BACT</name>
<dbReference type="EMBL" id="CP021255">
    <property type="protein sequence ID" value="AVD71709.1"/>
    <property type="molecule type" value="Genomic_DNA"/>
</dbReference>
<reference evidence="1 2" key="1">
    <citation type="journal article" date="2018" name="MBio">
        <title>Insights into the evolution of host association through the isolation and characterization of a novel human periodontal pathobiont, Desulfobulbus oralis.</title>
        <authorList>
            <person name="Cross K.L."/>
            <person name="Chirania P."/>
            <person name="Xiong W."/>
            <person name="Beall C.J."/>
            <person name="Elkins J.G."/>
            <person name="Giannone R.J."/>
            <person name="Griffen A.L."/>
            <person name="Guss A.M."/>
            <person name="Hettich R.L."/>
            <person name="Joshi S.S."/>
            <person name="Mokrzan E.M."/>
            <person name="Martin R.K."/>
            <person name="Zhulin I.B."/>
            <person name="Leys E.J."/>
            <person name="Podar M."/>
        </authorList>
    </citation>
    <scope>NUCLEOTIDE SEQUENCE [LARGE SCALE GENOMIC DNA]</scope>
    <source>
        <strain evidence="1 2">ORNL</strain>
    </source>
</reference>
<protein>
    <submittedName>
        <fullName evidence="1">Uncharacterized protein</fullName>
    </submittedName>
</protein>